<dbReference type="GO" id="GO:0016757">
    <property type="term" value="F:glycosyltransferase activity"/>
    <property type="evidence" value="ECO:0007669"/>
    <property type="project" value="UniProtKB-UniRule"/>
</dbReference>
<evidence type="ECO:0000313" key="9">
    <source>
        <dbReference type="EMBL" id="KAF7991208.1"/>
    </source>
</evidence>
<dbReference type="GO" id="GO:0005737">
    <property type="term" value="C:cytoplasm"/>
    <property type="evidence" value="ECO:0007669"/>
    <property type="project" value="TreeGrafter"/>
</dbReference>
<comment type="caution">
    <text evidence="9">The sequence shown here is derived from an EMBL/GenBank/DDBJ whole genome shotgun (WGS) entry which is preliminary data.</text>
</comment>
<comment type="similarity">
    <text evidence="2 8">Belongs to the glycosyltransferase 92 family.</text>
</comment>
<evidence type="ECO:0000256" key="6">
    <source>
        <dbReference type="ARBA" id="ARBA00022989"/>
    </source>
</evidence>
<dbReference type="AlphaFoldDB" id="A0A834XRG1"/>
<keyword evidence="7 8" id="KW-0472">Membrane</keyword>
<dbReference type="EC" id="2.4.1.-" evidence="8"/>
<dbReference type="Proteomes" id="UP000639338">
    <property type="component" value="Unassembled WGS sequence"/>
</dbReference>
<gene>
    <name evidence="9" type="ORF">HCN44_002770</name>
</gene>
<organism evidence="9 10">
    <name type="scientific">Aphidius gifuensis</name>
    <name type="common">Parasitoid wasp</name>
    <dbReference type="NCBI Taxonomy" id="684658"/>
    <lineage>
        <taxon>Eukaryota</taxon>
        <taxon>Metazoa</taxon>
        <taxon>Ecdysozoa</taxon>
        <taxon>Arthropoda</taxon>
        <taxon>Hexapoda</taxon>
        <taxon>Insecta</taxon>
        <taxon>Pterygota</taxon>
        <taxon>Neoptera</taxon>
        <taxon>Endopterygota</taxon>
        <taxon>Hymenoptera</taxon>
        <taxon>Apocrita</taxon>
        <taxon>Ichneumonoidea</taxon>
        <taxon>Braconidae</taxon>
        <taxon>Aphidiinae</taxon>
        <taxon>Aphidius</taxon>
    </lineage>
</organism>
<sequence>MTEYHLIRRPSVSNFMRILKRWKLIVSFIIILLIMYFLINKKTKIERLKEIYKFQESIKEVLNLEIKYMAKRMTPEYDKWTEANNIDGHIYSSYFDTRPEIIINYNHQWKKVTWAEIRIIAILPNNIEINNIECIFKYETNQRNIIYKKNIITSINLINENWNLKYSAAFIICDLSYLFKKNFNYFYDVKQLPESIGIQAKNNINSNINFIDIHYPKYGIEKFDRKYDKFMAVCVPVFDHKFNRPLELIEFIEYYKLMGVDHFTFYNSSITSDVNRVLEHYKYNDYLYSYDILNWTLPSQYIYEQTLRKEGLFAALNDCLYRNTIDYNYRYTGVFDIDEFLVPKKYNNFNDLMNYLDNNKTDNTASFLFRNVYFYTMYEDRNKQEQPYLYTRAKTKRLKKPHEPRDRSRYIVQGQNTVEIGNYNTWKLRDGSLMNKKNYFNEISVDPEVALLHHYAPCEAEETGCYLKGIIEDNTAQRFSDKLGQRVTKICSIIYGEKGCPLPVKRFNGS</sequence>
<evidence type="ECO:0000313" key="10">
    <source>
        <dbReference type="Proteomes" id="UP000639338"/>
    </source>
</evidence>
<keyword evidence="6 8" id="KW-1133">Transmembrane helix</keyword>
<dbReference type="InterPro" id="IPR008166">
    <property type="entry name" value="Glyco_transf_92"/>
</dbReference>
<dbReference type="PANTHER" id="PTHR21461:SF1">
    <property type="entry name" value="GLYCOSYLTRANSFERASE FAMILY 92 PROTEIN"/>
    <property type="match status" value="1"/>
</dbReference>
<evidence type="ECO:0000256" key="8">
    <source>
        <dbReference type="RuleBase" id="RU366017"/>
    </source>
</evidence>
<dbReference type="GO" id="GO:0016020">
    <property type="term" value="C:membrane"/>
    <property type="evidence" value="ECO:0007669"/>
    <property type="project" value="UniProtKB-SubCell"/>
</dbReference>
<evidence type="ECO:0000256" key="4">
    <source>
        <dbReference type="ARBA" id="ARBA00022679"/>
    </source>
</evidence>
<evidence type="ECO:0000256" key="2">
    <source>
        <dbReference type="ARBA" id="ARBA00007647"/>
    </source>
</evidence>
<evidence type="ECO:0000256" key="7">
    <source>
        <dbReference type="ARBA" id="ARBA00023136"/>
    </source>
</evidence>
<dbReference type="EMBL" id="JACMRX010000004">
    <property type="protein sequence ID" value="KAF7991208.1"/>
    <property type="molecule type" value="Genomic_DNA"/>
</dbReference>
<dbReference type="OrthoDB" id="2526284at2759"/>
<dbReference type="Pfam" id="PF01697">
    <property type="entry name" value="Glyco_transf_92"/>
    <property type="match status" value="1"/>
</dbReference>
<comment type="subcellular location">
    <subcellularLocation>
        <location evidence="1">Membrane</location>
        <topology evidence="1">Single-pass membrane protein</topology>
    </subcellularLocation>
</comment>
<dbReference type="PANTHER" id="PTHR21461">
    <property type="entry name" value="GLYCOSYLTRANSFERASE FAMILY 92 PROTEIN"/>
    <property type="match status" value="1"/>
</dbReference>
<keyword evidence="5 8" id="KW-0812">Transmembrane</keyword>
<name>A0A834XRG1_APHGI</name>
<feature type="transmembrane region" description="Helical" evidence="8">
    <location>
        <begin position="21"/>
        <end position="39"/>
    </location>
</feature>
<evidence type="ECO:0000256" key="5">
    <source>
        <dbReference type="ARBA" id="ARBA00022692"/>
    </source>
</evidence>
<accession>A0A834XRG1</accession>
<proteinExistence type="inferred from homology"/>
<keyword evidence="3 8" id="KW-0328">Glycosyltransferase</keyword>
<evidence type="ECO:0000256" key="1">
    <source>
        <dbReference type="ARBA" id="ARBA00004167"/>
    </source>
</evidence>
<keyword evidence="4 8" id="KW-0808">Transferase</keyword>
<keyword evidence="10" id="KW-1185">Reference proteome</keyword>
<reference evidence="9 10" key="1">
    <citation type="submission" date="2020-08" db="EMBL/GenBank/DDBJ databases">
        <title>Aphidius gifuensis genome sequencing and assembly.</title>
        <authorList>
            <person name="Du Z."/>
        </authorList>
    </citation>
    <scope>NUCLEOTIDE SEQUENCE [LARGE SCALE GENOMIC DNA]</scope>
    <source>
        <strain evidence="9">YNYX2018</strain>
        <tissue evidence="9">Adults</tissue>
    </source>
</reference>
<evidence type="ECO:0000256" key="3">
    <source>
        <dbReference type="ARBA" id="ARBA00022676"/>
    </source>
</evidence>
<protein>
    <recommendedName>
        <fullName evidence="8">Glycosyltransferase family 92 protein</fullName>
        <ecNumber evidence="8">2.4.1.-</ecNumber>
    </recommendedName>
</protein>